<name>A0ABQ7R5S7_PLUXY</name>
<evidence type="ECO:0000313" key="2">
    <source>
        <dbReference type="EMBL" id="KAG7312656.1"/>
    </source>
</evidence>
<feature type="chain" id="PRO_5045205969" evidence="1">
    <location>
        <begin position="21"/>
        <end position="164"/>
    </location>
</feature>
<evidence type="ECO:0000256" key="1">
    <source>
        <dbReference type="SAM" id="SignalP"/>
    </source>
</evidence>
<organism evidence="2 3">
    <name type="scientific">Plutella xylostella</name>
    <name type="common">Diamondback moth</name>
    <name type="synonym">Plutella maculipennis</name>
    <dbReference type="NCBI Taxonomy" id="51655"/>
    <lineage>
        <taxon>Eukaryota</taxon>
        <taxon>Metazoa</taxon>
        <taxon>Ecdysozoa</taxon>
        <taxon>Arthropoda</taxon>
        <taxon>Hexapoda</taxon>
        <taxon>Insecta</taxon>
        <taxon>Pterygota</taxon>
        <taxon>Neoptera</taxon>
        <taxon>Endopterygota</taxon>
        <taxon>Lepidoptera</taxon>
        <taxon>Glossata</taxon>
        <taxon>Ditrysia</taxon>
        <taxon>Yponomeutoidea</taxon>
        <taxon>Plutellidae</taxon>
        <taxon>Plutella</taxon>
    </lineage>
</organism>
<keyword evidence="3" id="KW-1185">Reference proteome</keyword>
<comment type="caution">
    <text evidence="2">The sequence shown here is derived from an EMBL/GenBank/DDBJ whole genome shotgun (WGS) entry which is preliminary data.</text>
</comment>
<reference evidence="2 3" key="1">
    <citation type="submission" date="2021-06" db="EMBL/GenBank/DDBJ databases">
        <title>A haploid diamondback moth (Plutella xylostella L.) genome assembly resolves 31 chromosomes and identifies a diamide resistance mutation.</title>
        <authorList>
            <person name="Ward C.M."/>
            <person name="Perry K.D."/>
            <person name="Baker G."/>
            <person name="Powis K."/>
            <person name="Heckel D.G."/>
            <person name="Baxter S.W."/>
        </authorList>
    </citation>
    <scope>NUCLEOTIDE SEQUENCE [LARGE SCALE GENOMIC DNA]</scope>
    <source>
        <strain evidence="2 3">LV</strain>
        <tissue evidence="2">Single pupa</tissue>
    </source>
</reference>
<dbReference type="Proteomes" id="UP000823941">
    <property type="component" value="Chromosome 2"/>
</dbReference>
<feature type="signal peptide" evidence="1">
    <location>
        <begin position="1"/>
        <end position="20"/>
    </location>
</feature>
<evidence type="ECO:0000313" key="3">
    <source>
        <dbReference type="Proteomes" id="UP000823941"/>
    </source>
</evidence>
<keyword evidence="1" id="KW-0732">Signal</keyword>
<accession>A0ABQ7R5S7</accession>
<gene>
    <name evidence="2" type="ORF">JYU34_000979</name>
</gene>
<sequence length="164" mass="18440">MKSKLLYDLVILFILNSVLCDDEAEEETVNDNLFKTKNLVDSKGSNTILTKLLSESRFNKDTVRSLGKDNDVVNHYEDITILGDDGELKKLKFKSVVAPTVPEKLQSNLNIVTHSELDSDKLTNTVSADKIKKGEEEKNKSEGGVYRSKFFDEMGKPIGITFYT</sequence>
<protein>
    <submittedName>
        <fullName evidence="2">Uncharacterized protein</fullName>
    </submittedName>
</protein>
<dbReference type="EMBL" id="JAHIBW010000002">
    <property type="protein sequence ID" value="KAG7312656.1"/>
    <property type="molecule type" value="Genomic_DNA"/>
</dbReference>
<proteinExistence type="predicted"/>